<proteinExistence type="predicted"/>
<dbReference type="AlphaFoldDB" id="A0AAU7DKK8"/>
<evidence type="ECO:0000313" key="1">
    <source>
        <dbReference type="EMBL" id="XBH17615.1"/>
    </source>
</evidence>
<name>A0AAU7DKK8_9BACT</name>
<protein>
    <recommendedName>
        <fullName evidence="2">Apea-like HEPN domain-containing protein</fullName>
    </recommendedName>
</protein>
<reference evidence="1" key="1">
    <citation type="submission" date="2023-03" db="EMBL/GenBank/DDBJ databases">
        <title>Edaphobacter sp.</title>
        <authorList>
            <person name="Huber K.J."/>
            <person name="Papendorf J."/>
            <person name="Pilke C."/>
            <person name="Bunk B."/>
            <person name="Sproeer C."/>
            <person name="Pester M."/>
        </authorList>
    </citation>
    <scope>NUCLEOTIDE SEQUENCE</scope>
    <source>
        <strain evidence="1">DSM 110680</strain>
    </source>
</reference>
<organism evidence="1">
    <name type="scientific">Telmatobacter sp. DSM 110680</name>
    <dbReference type="NCBI Taxonomy" id="3036704"/>
    <lineage>
        <taxon>Bacteria</taxon>
        <taxon>Pseudomonadati</taxon>
        <taxon>Acidobacteriota</taxon>
        <taxon>Terriglobia</taxon>
        <taxon>Terriglobales</taxon>
        <taxon>Acidobacteriaceae</taxon>
        <taxon>Telmatobacter</taxon>
    </lineage>
</organism>
<dbReference type="RefSeq" id="WP_348262839.1">
    <property type="nucleotide sequence ID" value="NZ_CP121196.1"/>
</dbReference>
<accession>A0AAU7DKK8</accession>
<gene>
    <name evidence="1" type="ORF">P8935_23990</name>
</gene>
<sequence>MNELILLCRSESARSYISEAVSCYNGRAYRSAIIATWIAVLFDFIHKLRELEMAGDNAARQKLATFDAARNTSDLRASLEFERNLVDSARDDFQFISPIEAIDIQRLFDDRNRCAHSSMVSPDEPYMPSAELARTHIYSAVTILLQHPPAQGRSALDRIWADIGSEFFPKDTEEALRFLRDGPLGRARKPVVRDVIIGLTKDVLKERRKQAERARQIAALRAVFLLYPQDARDVIAEKLSPIFDAVSDQNFDLAIRYISNVQQAWEHIGIPAQLKAVNYVQNGPTETSYRYLPHALDVHALRELALSRIQEVDDDTFAKLIKARPASAFIPRAILLWSESRGWRTAEARLEQLIIPLSSLFSSAEINKIAEAFSANDQITYASGTTDGLLEVLQGMQNPDSAKVEWKKIYDVLNTHNYYADGRGSDLREALETRFGFSGPS</sequence>
<evidence type="ECO:0008006" key="2">
    <source>
        <dbReference type="Google" id="ProtNLM"/>
    </source>
</evidence>
<dbReference type="EMBL" id="CP121196">
    <property type="protein sequence ID" value="XBH17615.1"/>
    <property type="molecule type" value="Genomic_DNA"/>
</dbReference>